<proteinExistence type="predicted"/>
<accession>A0A9D3ZFY9</accession>
<dbReference type="OrthoDB" id="116380at2759"/>
<evidence type="ECO:0000313" key="4">
    <source>
        <dbReference type="EMBL" id="KAH1032256.1"/>
    </source>
</evidence>
<dbReference type="InterPro" id="IPR025314">
    <property type="entry name" value="DUF4219"/>
</dbReference>
<dbReference type="InterPro" id="IPR008250">
    <property type="entry name" value="ATPase_P-typ_transduc_dom_A_sf"/>
</dbReference>
<evidence type="ECO:0000259" key="3">
    <source>
        <dbReference type="Pfam" id="PF13961"/>
    </source>
</evidence>
<protein>
    <recommendedName>
        <fullName evidence="6">DUF4219 domain-containing protein</fullName>
    </recommendedName>
</protein>
<dbReference type="GO" id="GO:0005388">
    <property type="term" value="F:P-type calcium transporter activity"/>
    <property type="evidence" value="ECO:0007669"/>
    <property type="project" value="TreeGrafter"/>
</dbReference>
<dbReference type="GO" id="GO:0005886">
    <property type="term" value="C:plasma membrane"/>
    <property type="evidence" value="ECO:0007669"/>
    <property type="project" value="TreeGrafter"/>
</dbReference>
<dbReference type="Gene3D" id="2.70.150.10">
    <property type="entry name" value="Calcium-transporting ATPase, cytoplasmic transduction domain A"/>
    <property type="match status" value="1"/>
</dbReference>
<evidence type="ECO:0000256" key="1">
    <source>
        <dbReference type="ARBA" id="ARBA00022842"/>
    </source>
</evidence>
<gene>
    <name evidence="4" type="ORF">J1N35_044430</name>
</gene>
<dbReference type="PANTHER" id="PTHR24093:SF474">
    <property type="entry name" value="CALCIUM-TRANSPORTING ATPASE 2, PLASMA MEMBRANE-TYPE"/>
    <property type="match status" value="1"/>
</dbReference>
<dbReference type="SUPFAM" id="SSF81653">
    <property type="entry name" value="Calcium ATPase, transduction domain A"/>
    <property type="match status" value="1"/>
</dbReference>
<organism evidence="4 5">
    <name type="scientific">Gossypium stocksii</name>
    <dbReference type="NCBI Taxonomy" id="47602"/>
    <lineage>
        <taxon>Eukaryota</taxon>
        <taxon>Viridiplantae</taxon>
        <taxon>Streptophyta</taxon>
        <taxon>Embryophyta</taxon>
        <taxon>Tracheophyta</taxon>
        <taxon>Spermatophyta</taxon>
        <taxon>Magnoliopsida</taxon>
        <taxon>eudicotyledons</taxon>
        <taxon>Gunneridae</taxon>
        <taxon>Pentapetalae</taxon>
        <taxon>rosids</taxon>
        <taxon>malvids</taxon>
        <taxon>Malvales</taxon>
        <taxon>Malvaceae</taxon>
        <taxon>Malvoideae</taxon>
        <taxon>Gossypium</taxon>
    </lineage>
</organism>
<reference evidence="4 5" key="1">
    <citation type="journal article" date="2021" name="Plant Biotechnol. J.">
        <title>Multi-omics assisted identification of the key and species-specific regulatory components of drought-tolerant mechanisms in Gossypium stocksii.</title>
        <authorList>
            <person name="Yu D."/>
            <person name="Ke L."/>
            <person name="Zhang D."/>
            <person name="Wu Y."/>
            <person name="Sun Y."/>
            <person name="Mei J."/>
            <person name="Sun J."/>
            <person name="Sun Y."/>
        </authorList>
    </citation>
    <scope>NUCLEOTIDE SEQUENCE [LARGE SCALE GENOMIC DNA]</scope>
    <source>
        <strain evidence="5">cv. E1</strain>
        <tissue evidence="4">Leaf</tissue>
    </source>
</reference>
<dbReference type="PANTHER" id="PTHR24093">
    <property type="entry name" value="CATION TRANSPORTING ATPASE"/>
    <property type="match status" value="1"/>
</dbReference>
<dbReference type="InterPro" id="IPR059000">
    <property type="entry name" value="ATPase_P-type_domA"/>
</dbReference>
<feature type="domain" description="P-type ATPase A" evidence="2">
    <location>
        <begin position="195"/>
        <end position="282"/>
    </location>
</feature>
<keyword evidence="1" id="KW-0460">Magnesium</keyword>
<dbReference type="Proteomes" id="UP000828251">
    <property type="component" value="Unassembled WGS sequence"/>
</dbReference>
<dbReference type="Pfam" id="PF13961">
    <property type="entry name" value="DUF4219"/>
    <property type="match status" value="1"/>
</dbReference>
<feature type="domain" description="DUF4219" evidence="3">
    <location>
        <begin position="12"/>
        <end position="36"/>
    </location>
</feature>
<evidence type="ECO:0008006" key="6">
    <source>
        <dbReference type="Google" id="ProtNLM"/>
    </source>
</evidence>
<comment type="caution">
    <text evidence="4">The sequence shown here is derived from an EMBL/GenBank/DDBJ whole genome shotgun (WGS) entry which is preliminary data.</text>
</comment>
<dbReference type="AlphaFoldDB" id="A0A9D3ZFY9"/>
<dbReference type="EMBL" id="JAIQCV010000013">
    <property type="protein sequence ID" value="KAH1032256.1"/>
    <property type="molecule type" value="Genomic_DNA"/>
</dbReference>
<evidence type="ECO:0000259" key="2">
    <source>
        <dbReference type="Pfam" id="PF00122"/>
    </source>
</evidence>
<name>A0A9D3ZFY9_9ROSI</name>
<evidence type="ECO:0000313" key="5">
    <source>
        <dbReference type="Proteomes" id="UP000828251"/>
    </source>
</evidence>
<sequence>MSFTLLPPVFARENYHIWVVKMKTYLQAHDLWNMVENDAEPLPLRANPTIAQMRQHSEECAEKNKAIACLQNRVSDVIFNRTMACDSPKLLSDDFKESKVVEKVIILEKFESKISSLKDSRALSTISLFELVNFLYAFEQRRANSWDSMERWPKGTHDELGIFVSILLVMFVTATSDYRQSLQFKDLDKERKKITIQVTKNACRQKMSIYDLFPSDIVHLNIGDQVPINGLFVSGFSVLIHESSLTGESEPVIVNADNPFMLYSTKLQDGSCKIMVISVGMRKQ</sequence>
<keyword evidence="5" id="KW-1185">Reference proteome</keyword>
<dbReference type="Pfam" id="PF00122">
    <property type="entry name" value="E1-E2_ATPase"/>
    <property type="match status" value="1"/>
</dbReference>